<comment type="caution">
    <text evidence="1">The sequence shown here is derived from an EMBL/GenBank/DDBJ whole genome shotgun (WGS) entry which is preliminary data.</text>
</comment>
<accession>A0A7J6VKR2</accession>
<name>A0A7J6VKR2_THATH</name>
<keyword evidence="2" id="KW-1185">Reference proteome</keyword>
<protein>
    <submittedName>
        <fullName evidence="1">Uncharacterized protein</fullName>
    </submittedName>
</protein>
<dbReference type="AlphaFoldDB" id="A0A7J6VKR2"/>
<dbReference type="EMBL" id="JABWDY010031418">
    <property type="protein sequence ID" value="KAF5184922.1"/>
    <property type="molecule type" value="Genomic_DNA"/>
</dbReference>
<proteinExistence type="predicted"/>
<gene>
    <name evidence="1" type="ORF">FRX31_025492</name>
</gene>
<reference evidence="1 2" key="1">
    <citation type="submission" date="2020-06" db="EMBL/GenBank/DDBJ databases">
        <title>Transcriptomic and genomic resources for Thalictrum thalictroides and T. hernandezii: Facilitating candidate gene discovery in an emerging model plant lineage.</title>
        <authorList>
            <person name="Arias T."/>
            <person name="Riano-Pachon D.M."/>
            <person name="Di Stilio V.S."/>
        </authorList>
    </citation>
    <scope>NUCLEOTIDE SEQUENCE [LARGE SCALE GENOMIC DNA]</scope>
    <source>
        <strain evidence="2">cv. WT478/WT964</strain>
        <tissue evidence="1">Leaves</tissue>
    </source>
</reference>
<organism evidence="1 2">
    <name type="scientific">Thalictrum thalictroides</name>
    <name type="common">Rue-anemone</name>
    <name type="synonym">Anemone thalictroides</name>
    <dbReference type="NCBI Taxonomy" id="46969"/>
    <lineage>
        <taxon>Eukaryota</taxon>
        <taxon>Viridiplantae</taxon>
        <taxon>Streptophyta</taxon>
        <taxon>Embryophyta</taxon>
        <taxon>Tracheophyta</taxon>
        <taxon>Spermatophyta</taxon>
        <taxon>Magnoliopsida</taxon>
        <taxon>Ranunculales</taxon>
        <taxon>Ranunculaceae</taxon>
        <taxon>Thalictroideae</taxon>
        <taxon>Thalictrum</taxon>
    </lineage>
</organism>
<sequence length="66" mass="7539">MVNYEIDFGNISAATIVRSKWLHLKIAEDDGLASRSDPCYPLRLENVVLSTNLQEMASNVYCMWNM</sequence>
<evidence type="ECO:0000313" key="2">
    <source>
        <dbReference type="Proteomes" id="UP000554482"/>
    </source>
</evidence>
<dbReference type="Proteomes" id="UP000554482">
    <property type="component" value="Unassembled WGS sequence"/>
</dbReference>
<evidence type="ECO:0000313" key="1">
    <source>
        <dbReference type="EMBL" id="KAF5184922.1"/>
    </source>
</evidence>